<dbReference type="PANTHER" id="PTHR43396:SF3">
    <property type="entry name" value="FLAVOHEMOPROTEIN"/>
    <property type="match status" value="1"/>
</dbReference>
<evidence type="ECO:0000256" key="1">
    <source>
        <dbReference type="ARBA" id="ARBA00022617"/>
    </source>
</evidence>
<evidence type="ECO:0000256" key="5">
    <source>
        <dbReference type="RuleBase" id="RU000356"/>
    </source>
</evidence>
<dbReference type="InterPro" id="IPR000971">
    <property type="entry name" value="Globin"/>
</dbReference>
<evidence type="ECO:0000259" key="6">
    <source>
        <dbReference type="PROSITE" id="PS01033"/>
    </source>
</evidence>
<evidence type="ECO:0000256" key="4">
    <source>
        <dbReference type="ARBA" id="ARBA00023004"/>
    </source>
</evidence>
<proteinExistence type="inferred from homology"/>
<dbReference type="GO" id="GO:0008941">
    <property type="term" value="F:nitric oxide dioxygenase NAD(P)H activity"/>
    <property type="evidence" value="ECO:0007669"/>
    <property type="project" value="TreeGrafter"/>
</dbReference>
<keyword evidence="5" id="KW-0813">Transport</keyword>
<dbReference type="GO" id="GO:0046872">
    <property type="term" value="F:metal ion binding"/>
    <property type="evidence" value="ECO:0007669"/>
    <property type="project" value="UniProtKB-KW"/>
</dbReference>
<dbReference type="EMBL" id="BMJV01000002">
    <property type="protein sequence ID" value="GGG66836.1"/>
    <property type="molecule type" value="Genomic_DNA"/>
</dbReference>
<keyword evidence="8" id="KW-1185">Reference proteome</keyword>
<dbReference type="GO" id="GO:0071500">
    <property type="term" value="P:cellular response to nitrosative stress"/>
    <property type="evidence" value="ECO:0007669"/>
    <property type="project" value="TreeGrafter"/>
</dbReference>
<organism evidence="7 8">
    <name type="scientific">Salipiger pallidus</name>
    <dbReference type="NCBI Taxonomy" id="1775170"/>
    <lineage>
        <taxon>Bacteria</taxon>
        <taxon>Pseudomonadati</taxon>
        <taxon>Pseudomonadota</taxon>
        <taxon>Alphaproteobacteria</taxon>
        <taxon>Rhodobacterales</taxon>
        <taxon>Roseobacteraceae</taxon>
        <taxon>Salipiger</taxon>
    </lineage>
</organism>
<dbReference type="Pfam" id="PF00042">
    <property type="entry name" value="Globin"/>
    <property type="match status" value="1"/>
</dbReference>
<keyword evidence="4" id="KW-0408">Iron</keyword>
<dbReference type="GO" id="GO:0071949">
    <property type="term" value="F:FAD binding"/>
    <property type="evidence" value="ECO:0007669"/>
    <property type="project" value="TreeGrafter"/>
</dbReference>
<dbReference type="PROSITE" id="PS01033">
    <property type="entry name" value="GLOBIN"/>
    <property type="match status" value="1"/>
</dbReference>
<reference evidence="7" key="1">
    <citation type="journal article" date="2014" name="Int. J. Syst. Evol. Microbiol.">
        <title>Complete genome sequence of Corynebacterium casei LMG S-19264T (=DSM 44701T), isolated from a smear-ripened cheese.</title>
        <authorList>
            <consortium name="US DOE Joint Genome Institute (JGI-PGF)"/>
            <person name="Walter F."/>
            <person name="Albersmeier A."/>
            <person name="Kalinowski J."/>
            <person name="Ruckert C."/>
        </authorList>
    </citation>
    <scope>NUCLEOTIDE SEQUENCE</scope>
    <source>
        <strain evidence="7">CGMCC 1.15762</strain>
    </source>
</reference>
<comment type="caution">
    <text evidence="7">The sequence shown here is derived from an EMBL/GenBank/DDBJ whole genome shotgun (WGS) entry which is preliminary data.</text>
</comment>
<evidence type="ECO:0000313" key="8">
    <source>
        <dbReference type="Proteomes" id="UP000617145"/>
    </source>
</evidence>
<keyword evidence="2 5" id="KW-0561">Oxygen transport</keyword>
<dbReference type="InterPro" id="IPR009050">
    <property type="entry name" value="Globin-like_sf"/>
</dbReference>
<gene>
    <name evidence="7" type="ORF">GCM10011415_12130</name>
</gene>
<sequence>MFSPEMKSQIVSTVFRLRTKTSALTVDFYNRLFRAAPDLRLLFRDDMQAQADKLYDMILTLVQALDDMQPLVPELEMLGCRHAGYGVKDEHYPILTEQLIATLADNVDGWNDRDREAWEELIGFVADLMITGARDVQATGS</sequence>
<dbReference type="GO" id="GO:0046210">
    <property type="term" value="P:nitric oxide catabolic process"/>
    <property type="evidence" value="ECO:0007669"/>
    <property type="project" value="TreeGrafter"/>
</dbReference>
<evidence type="ECO:0000313" key="7">
    <source>
        <dbReference type="EMBL" id="GGG66836.1"/>
    </source>
</evidence>
<name>A0A8J3EFU2_9RHOB</name>
<dbReference type="PANTHER" id="PTHR43396">
    <property type="entry name" value="FLAVOHEMOPROTEIN"/>
    <property type="match status" value="1"/>
</dbReference>
<dbReference type="GO" id="GO:0020037">
    <property type="term" value="F:heme binding"/>
    <property type="evidence" value="ECO:0007669"/>
    <property type="project" value="InterPro"/>
</dbReference>
<feature type="domain" description="Globin" evidence="6">
    <location>
        <begin position="1"/>
        <end position="134"/>
    </location>
</feature>
<protein>
    <submittedName>
        <fullName evidence="7">Flavohemoprotein</fullName>
    </submittedName>
</protein>
<dbReference type="Gene3D" id="1.10.490.10">
    <property type="entry name" value="Globins"/>
    <property type="match status" value="1"/>
</dbReference>
<dbReference type="SUPFAM" id="SSF46458">
    <property type="entry name" value="Globin-like"/>
    <property type="match status" value="1"/>
</dbReference>
<dbReference type="Proteomes" id="UP000617145">
    <property type="component" value="Unassembled WGS sequence"/>
</dbReference>
<evidence type="ECO:0000256" key="2">
    <source>
        <dbReference type="ARBA" id="ARBA00022621"/>
    </source>
</evidence>
<reference evidence="7" key="2">
    <citation type="submission" date="2020-09" db="EMBL/GenBank/DDBJ databases">
        <authorList>
            <person name="Sun Q."/>
            <person name="Zhou Y."/>
        </authorList>
    </citation>
    <scope>NUCLEOTIDE SEQUENCE</scope>
    <source>
        <strain evidence="7">CGMCC 1.15762</strain>
    </source>
</reference>
<accession>A0A8J3EFU2</accession>
<dbReference type="AlphaFoldDB" id="A0A8J3EFU2"/>
<comment type="similarity">
    <text evidence="5">Belongs to the globin family.</text>
</comment>
<keyword evidence="3" id="KW-0479">Metal-binding</keyword>
<evidence type="ECO:0000256" key="3">
    <source>
        <dbReference type="ARBA" id="ARBA00022723"/>
    </source>
</evidence>
<dbReference type="GO" id="GO:0005344">
    <property type="term" value="F:oxygen carrier activity"/>
    <property type="evidence" value="ECO:0007669"/>
    <property type="project" value="UniProtKB-KW"/>
</dbReference>
<dbReference type="RefSeq" id="WP_188789337.1">
    <property type="nucleotide sequence ID" value="NZ_BMJV01000002.1"/>
</dbReference>
<dbReference type="GO" id="GO:0019825">
    <property type="term" value="F:oxygen binding"/>
    <property type="evidence" value="ECO:0007669"/>
    <property type="project" value="InterPro"/>
</dbReference>
<dbReference type="InterPro" id="IPR012292">
    <property type="entry name" value="Globin/Proto"/>
</dbReference>
<keyword evidence="1 5" id="KW-0349">Heme</keyword>